<evidence type="ECO:0000259" key="2">
    <source>
        <dbReference type="Pfam" id="PF20209"/>
    </source>
</evidence>
<feature type="compositionally biased region" description="Basic and acidic residues" evidence="1">
    <location>
        <begin position="72"/>
        <end position="81"/>
    </location>
</feature>
<feature type="domain" description="DUF6570" evidence="2">
    <location>
        <begin position="224"/>
        <end position="322"/>
    </location>
</feature>
<keyword evidence="4" id="KW-1185">Reference proteome</keyword>
<comment type="caution">
    <text evidence="3">The sequence shown here is derived from an EMBL/GenBank/DDBJ whole genome shotgun (WGS) entry which is preliminary data.</text>
</comment>
<dbReference type="AlphaFoldDB" id="A0A8S4QVB8"/>
<dbReference type="EMBL" id="CAKXAJ010020623">
    <property type="protein sequence ID" value="CAH2223827.1"/>
    <property type="molecule type" value="Genomic_DNA"/>
</dbReference>
<dbReference type="OrthoDB" id="8040909at2759"/>
<feature type="region of interest" description="Disordered" evidence="1">
    <location>
        <begin position="72"/>
        <end position="122"/>
    </location>
</feature>
<gene>
    <name evidence="3" type="primary">jg4993</name>
    <name evidence="3" type="ORF">PAEG_LOCUS6831</name>
</gene>
<sequence length="342" mass="40173">MPKRRKQSFEKRHQLQKTLHQSLRAYNEYHLAENLKARQQIKKDKTINYNSIHRRNEDYVTNEREQNRIRMAKLRSDDTNKKISQSSGKRKSSKDDSNISHKKARLDSTVSGPKLRQIEKEKKQKERMNEFLKYNENFSSKLAYQVKNGKEKKSAKLYQTVLAKQCQNPEICTCCLRKLYNSINKITDYKKLIVLQRNMVDCAYNFKQSEFLCDSCWNSLRIGNKPKKAATKNLSFTKIPDCLKRLGPLGVRLVSPWLPFLQIIPLQQYTVYPQLSLKGNIVNVEVDVGEMMKCLPRRPEEARVVQIEIKRKKEYKTSYMAENIVVKDVQSSMSNIVYALEH</sequence>
<organism evidence="3 4">
    <name type="scientific">Pararge aegeria aegeria</name>
    <dbReference type="NCBI Taxonomy" id="348720"/>
    <lineage>
        <taxon>Eukaryota</taxon>
        <taxon>Metazoa</taxon>
        <taxon>Ecdysozoa</taxon>
        <taxon>Arthropoda</taxon>
        <taxon>Hexapoda</taxon>
        <taxon>Insecta</taxon>
        <taxon>Pterygota</taxon>
        <taxon>Neoptera</taxon>
        <taxon>Endopterygota</taxon>
        <taxon>Lepidoptera</taxon>
        <taxon>Glossata</taxon>
        <taxon>Ditrysia</taxon>
        <taxon>Papilionoidea</taxon>
        <taxon>Nymphalidae</taxon>
        <taxon>Satyrinae</taxon>
        <taxon>Satyrini</taxon>
        <taxon>Parargina</taxon>
        <taxon>Pararge</taxon>
    </lineage>
</organism>
<dbReference type="Proteomes" id="UP000838756">
    <property type="component" value="Unassembled WGS sequence"/>
</dbReference>
<evidence type="ECO:0000313" key="3">
    <source>
        <dbReference type="EMBL" id="CAH2223827.1"/>
    </source>
</evidence>
<proteinExistence type="predicted"/>
<dbReference type="Pfam" id="PF20209">
    <property type="entry name" value="DUF6570"/>
    <property type="match status" value="1"/>
</dbReference>
<accession>A0A8S4QVB8</accession>
<name>A0A8S4QVB8_9NEOP</name>
<reference evidence="3" key="1">
    <citation type="submission" date="2022-03" db="EMBL/GenBank/DDBJ databases">
        <authorList>
            <person name="Lindestad O."/>
        </authorList>
    </citation>
    <scope>NUCLEOTIDE SEQUENCE</scope>
</reference>
<protein>
    <submittedName>
        <fullName evidence="3">Jg4993 protein</fullName>
    </submittedName>
</protein>
<evidence type="ECO:0000256" key="1">
    <source>
        <dbReference type="SAM" id="MobiDB-lite"/>
    </source>
</evidence>
<evidence type="ECO:0000313" key="4">
    <source>
        <dbReference type="Proteomes" id="UP000838756"/>
    </source>
</evidence>
<dbReference type="InterPro" id="IPR046700">
    <property type="entry name" value="DUF6570"/>
</dbReference>